<dbReference type="EMBL" id="AORI01000011">
    <property type="protein sequence ID" value="ENY68685.1"/>
    <property type="molecule type" value="Genomic_DNA"/>
</dbReference>
<keyword evidence="2" id="KW-1185">Reference proteome</keyword>
<evidence type="ECO:0000313" key="2">
    <source>
        <dbReference type="Proteomes" id="UP000013131"/>
    </source>
</evidence>
<dbReference type="AlphaFoldDB" id="N9TRK0"/>
<dbReference type="eggNOG" id="ENOG5032F3X">
    <property type="taxonomic scope" value="Bacteria"/>
</dbReference>
<proteinExistence type="predicted"/>
<dbReference type="Proteomes" id="UP000013131">
    <property type="component" value="Unassembled WGS sequence"/>
</dbReference>
<dbReference type="NCBIfam" id="NF045960">
    <property type="entry name" value="MHO_1580_fam"/>
    <property type="match status" value="1"/>
</dbReference>
<name>N9TRK0_9BACT</name>
<sequence length="374" mass="44786">MLLNANEIVHTQKDIYEYKEKINAKIQKYATYDTWGKKKEWELGLENDQKAEVSFIRDLKNNAWTIEMKMPRAAYDTPLPPGRTVKLNDRILKVDEAEQIEPEVKKLKISRYNDDNSLIKFDDLKKFEVHFRSIWSRATINKLAFQINFELEKNLLDLKELNVRKKNLKLDFIESINFVITKDTSTEYDPFENNSAFTSNLVYDLNFFNLKQNDFFYKVMEQKVELKSQNKYFLPKREFTYDFFNKIHIGEEENSPLELNLKRAITNVDQFRYKIDYYIDRKNQWNKEEKKFIESEEGQLQGYHLPVKFNGDIKIKYQSSYNIIDSSQTINYRDTFANKIFDSKEGLIKLNTEVIKVNEKTLTKDFENWKTIIL</sequence>
<reference evidence="1 2" key="1">
    <citation type="journal article" date="2013" name="Genome Announc.">
        <title>Draft Genome Sequences of Mycoplasma auris and Mycoplasma yeatsii, Two Species of the Ear Canal of Caprinae.</title>
        <authorList>
            <person name="Dordet-Frisoni E."/>
            <person name="Baranowski E."/>
            <person name="Barre A."/>
            <person name="Blanchard A."/>
            <person name="Breton M."/>
            <person name="Couture C."/>
            <person name="Dupuy V."/>
            <person name="Gaurivaud P."/>
            <person name="Jacob D."/>
            <person name="Lemaitre C."/>
            <person name="Manso-Silvan L."/>
            <person name="Nikolski M."/>
            <person name="Nouvel L.X."/>
            <person name="Poumarat F."/>
            <person name="Sirand-Pugnet P."/>
            <person name="Thebault P."/>
            <person name="Theil S."/>
            <person name="Thiaucourt F."/>
            <person name="Citti C."/>
            <person name="Tardy F."/>
        </authorList>
    </citation>
    <scope>NUCLEOTIDE SEQUENCE [LARGE SCALE GENOMIC DNA]</scope>
    <source>
        <strain evidence="1 2">15026</strain>
    </source>
</reference>
<dbReference type="RefSeq" id="WP_004424892.1">
    <property type="nucleotide sequence ID" value="NZ_AORI01000011.1"/>
</dbReference>
<evidence type="ECO:0000313" key="1">
    <source>
        <dbReference type="EMBL" id="ENY68685.1"/>
    </source>
</evidence>
<gene>
    <name evidence="1" type="ORF">MAU_4810</name>
</gene>
<organism evidence="1 2">
    <name type="scientific">Metamycoplasma auris 15026</name>
    <dbReference type="NCBI Taxonomy" id="1188233"/>
    <lineage>
        <taxon>Bacteria</taxon>
        <taxon>Bacillati</taxon>
        <taxon>Mycoplasmatota</taxon>
        <taxon>Mycoplasmoidales</taxon>
        <taxon>Metamycoplasmataceae</taxon>
        <taxon>Metamycoplasma</taxon>
    </lineage>
</organism>
<accession>N9TRK0</accession>
<dbReference type="OrthoDB" id="395525at2"/>
<comment type="caution">
    <text evidence="1">The sequence shown here is derived from an EMBL/GenBank/DDBJ whole genome shotgun (WGS) entry which is preliminary data.</text>
</comment>
<dbReference type="PATRIC" id="fig|1188233.3.peg.466"/>
<protein>
    <submittedName>
        <fullName evidence="1">Uncharacterized protein</fullName>
    </submittedName>
</protein>